<dbReference type="GO" id="GO:0003755">
    <property type="term" value="F:peptidyl-prolyl cis-trans isomerase activity"/>
    <property type="evidence" value="ECO:0007669"/>
    <property type="project" value="UniProtKB-KW"/>
</dbReference>
<keyword evidence="3" id="KW-0574">Periplasm</keyword>
<dbReference type="Gene3D" id="3.10.50.40">
    <property type="match status" value="1"/>
</dbReference>
<evidence type="ECO:0000256" key="2">
    <source>
        <dbReference type="ARBA" id="ARBA00022729"/>
    </source>
</evidence>
<gene>
    <name evidence="11" type="ORF">AVDCRST_MAG91-1016</name>
</gene>
<accession>A0A6J4SPZ5</accession>
<dbReference type="Pfam" id="PF00639">
    <property type="entry name" value="Rotamase"/>
    <property type="match status" value="1"/>
</dbReference>
<proteinExistence type="predicted"/>
<dbReference type="InterPro" id="IPR027304">
    <property type="entry name" value="Trigger_fact/SurA_dom_sf"/>
</dbReference>
<dbReference type="PROSITE" id="PS50198">
    <property type="entry name" value="PPIC_PPIASE_2"/>
    <property type="match status" value="1"/>
</dbReference>
<evidence type="ECO:0000259" key="10">
    <source>
        <dbReference type="PROSITE" id="PS50198"/>
    </source>
</evidence>
<feature type="domain" description="PpiC" evidence="10">
    <location>
        <begin position="150"/>
        <end position="247"/>
    </location>
</feature>
<dbReference type="Gene3D" id="1.10.4030.10">
    <property type="entry name" value="Porin chaperone SurA, peptide-binding domain"/>
    <property type="match status" value="1"/>
</dbReference>
<name>A0A6J4SPZ5_9SPHN</name>
<evidence type="ECO:0000256" key="7">
    <source>
        <dbReference type="ARBA" id="ARBA00030642"/>
    </source>
</evidence>
<dbReference type="EMBL" id="CADCVX010000227">
    <property type="protein sequence ID" value="CAA9500253.1"/>
    <property type="molecule type" value="Genomic_DNA"/>
</dbReference>
<keyword evidence="5" id="KW-0143">Chaperone</keyword>
<evidence type="ECO:0000256" key="8">
    <source>
        <dbReference type="ARBA" id="ARBA00031484"/>
    </source>
</evidence>
<dbReference type="InterPro" id="IPR015391">
    <property type="entry name" value="SurA_N"/>
</dbReference>
<dbReference type="InterPro" id="IPR046357">
    <property type="entry name" value="PPIase_dom_sf"/>
</dbReference>
<dbReference type="PANTHER" id="PTHR47637:SF1">
    <property type="entry name" value="CHAPERONE SURA"/>
    <property type="match status" value="1"/>
</dbReference>
<dbReference type="Pfam" id="PF09312">
    <property type="entry name" value="SurA_N"/>
    <property type="match status" value="1"/>
</dbReference>
<organism evidence="11">
    <name type="scientific">uncultured Sphingomonadaceae bacterium</name>
    <dbReference type="NCBI Taxonomy" id="169976"/>
    <lineage>
        <taxon>Bacteria</taxon>
        <taxon>Pseudomonadati</taxon>
        <taxon>Pseudomonadota</taxon>
        <taxon>Alphaproteobacteria</taxon>
        <taxon>Sphingomonadales</taxon>
        <taxon>Sphingomonadaceae</taxon>
        <taxon>environmental samples</taxon>
    </lineage>
</organism>
<evidence type="ECO:0000256" key="1">
    <source>
        <dbReference type="ARBA" id="ARBA00018370"/>
    </source>
</evidence>
<dbReference type="SUPFAM" id="SSF109998">
    <property type="entry name" value="Triger factor/SurA peptide-binding domain-like"/>
    <property type="match status" value="1"/>
</dbReference>
<keyword evidence="4 9" id="KW-0697">Rotamase</keyword>
<sequence>GDPAIRKATAIVNGHVLTQTDIDHRVALTLSASGGQIPPDEVERLKLQVFRNLIDETLQIQEAKANEITVTPAEIDQFQNRVAANFKMNSPQAFEAYLKSLGSSTKSIRRQIEGELAWRKLQSRKIEAFVNVGDEEVQAIIDKLNASKGTQEYRIGEIFLASTPETEAETMANARRIAQQIRAGGSFLGYARQFSQASTAAVGGDLGWVRPEQLPEPLAAAARAIPAGQVSDPIPLPGGVSIIAVQDSRQVLTADPRDAQLSLKQVSVTFPAGTTQAQATPTVERLAAASRSIGGCGKTEEMAKQFNAEVVESDSVRIRDLPPVLQDTMLRMQIGEATNPFGSIKDGIRVLVLCGRDDPQEANAPSFDRIYAQLNEERVNRRAQRYLRDLRRDAIVDYR</sequence>
<dbReference type="SUPFAM" id="SSF54534">
    <property type="entry name" value="FKBP-like"/>
    <property type="match status" value="2"/>
</dbReference>
<feature type="non-terminal residue" evidence="11">
    <location>
        <position position="1"/>
    </location>
</feature>
<evidence type="ECO:0000256" key="4">
    <source>
        <dbReference type="ARBA" id="ARBA00023110"/>
    </source>
</evidence>
<dbReference type="InterPro" id="IPR050280">
    <property type="entry name" value="OMP_Chaperone_SurA"/>
</dbReference>
<evidence type="ECO:0000256" key="6">
    <source>
        <dbReference type="ARBA" id="ARBA00023235"/>
    </source>
</evidence>
<dbReference type="PANTHER" id="PTHR47637">
    <property type="entry name" value="CHAPERONE SURA"/>
    <property type="match status" value="1"/>
</dbReference>
<dbReference type="InterPro" id="IPR000297">
    <property type="entry name" value="PPIase_PpiC"/>
</dbReference>
<evidence type="ECO:0000256" key="5">
    <source>
        <dbReference type="ARBA" id="ARBA00023186"/>
    </source>
</evidence>
<keyword evidence="2" id="KW-0732">Signal</keyword>
<evidence type="ECO:0000256" key="3">
    <source>
        <dbReference type="ARBA" id="ARBA00022764"/>
    </source>
</evidence>
<evidence type="ECO:0000313" key="11">
    <source>
        <dbReference type="EMBL" id="CAA9500253.1"/>
    </source>
</evidence>
<dbReference type="AlphaFoldDB" id="A0A6J4SPZ5"/>
<protein>
    <recommendedName>
        <fullName evidence="1">Parvulin-like PPIase</fullName>
    </recommendedName>
    <alternativeName>
        <fullName evidence="7">Peptidyl-prolyl cis-trans isomerase plp</fullName>
    </alternativeName>
    <alternativeName>
        <fullName evidence="8">Rotamase plp</fullName>
    </alternativeName>
</protein>
<keyword evidence="6 9" id="KW-0413">Isomerase</keyword>
<evidence type="ECO:0000256" key="9">
    <source>
        <dbReference type="PROSITE-ProRule" id="PRU00278"/>
    </source>
</evidence>
<reference evidence="11" key="1">
    <citation type="submission" date="2020-02" db="EMBL/GenBank/DDBJ databases">
        <authorList>
            <person name="Meier V. D."/>
        </authorList>
    </citation>
    <scope>NUCLEOTIDE SEQUENCE</scope>
    <source>
        <strain evidence="11">AVDCRST_MAG91</strain>
    </source>
</reference>